<name>A0A1H2IEJ9_9BACT</name>
<evidence type="ECO:0000313" key="2">
    <source>
        <dbReference type="Proteomes" id="UP000199608"/>
    </source>
</evidence>
<dbReference type="Proteomes" id="UP000199608">
    <property type="component" value="Unassembled WGS sequence"/>
</dbReference>
<protein>
    <recommendedName>
        <fullName evidence="3">DUF4197 domain-containing protein</fullName>
    </recommendedName>
</protein>
<sequence length="251" mass="27715">MRYLSNKFIWIMQAAVIVTLMVCVQSFAGNSWLDKGSELLKSFGGSDKISALTVEEIGSGLKEALKVGSQNVVSQLGATDGFNNDANIHIPLPASLDKVKFMLGKVGMSSLFEDLELKLNRAAEVATPRAKQLFVDAISMMTLQDVNEIYNGPDDAATQYFKGKMSPQLAKEMKPVIDTSLSEVGAVQAYDNMMKEYKSLPFVPDIKANLTDYVVEKGMDGIFYYMAKEEAAIRQNPAKRTTELLKKVFNK</sequence>
<keyword evidence="2" id="KW-1185">Reference proteome</keyword>
<evidence type="ECO:0008006" key="3">
    <source>
        <dbReference type="Google" id="ProtNLM"/>
    </source>
</evidence>
<dbReference type="EMBL" id="FNLL01000008">
    <property type="protein sequence ID" value="SDU42547.1"/>
    <property type="molecule type" value="Genomic_DNA"/>
</dbReference>
<reference evidence="2" key="1">
    <citation type="submission" date="2016-10" db="EMBL/GenBank/DDBJ databases">
        <authorList>
            <person name="Varghese N."/>
            <person name="Submissions S."/>
        </authorList>
    </citation>
    <scope>NUCLEOTIDE SEQUENCE [LARGE SCALE GENOMIC DNA]</scope>
    <source>
        <strain evidence="2">DSM 3384</strain>
    </source>
</reference>
<organism evidence="1 2">
    <name type="scientific">Desulfobacula phenolica</name>
    <dbReference type="NCBI Taxonomy" id="90732"/>
    <lineage>
        <taxon>Bacteria</taxon>
        <taxon>Pseudomonadati</taxon>
        <taxon>Thermodesulfobacteriota</taxon>
        <taxon>Desulfobacteria</taxon>
        <taxon>Desulfobacterales</taxon>
        <taxon>Desulfobacteraceae</taxon>
        <taxon>Desulfobacula</taxon>
    </lineage>
</organism>
<gene>
    <name evidence="1" type="ORF">SAMN04487931_108128</name>
</gene>
<dbReference type="InterPro" id="IPR025245">
    <property type="entry name" value="DUF4197"/>
</dbReference>
<proteinExistence type="predicted"/>
<accession>A0A1H2IEJ9</accession>
<dbReference type="AlphaFoldDB" id="A0A1H2IEJ9"/>
<dbReference type="Pfam" id="PF13852">
    <property type="entry name" value="DUF4197"/>
    <property type="match status" value="1"/>
</dbReference>
<evidence type="ECO:0000313" key="1">
    <source>
        <dbReference type="EMBL" id="SDU42547.1"/>
    </source>
</evidence>
<dbReference type="RefSeq" id="WP_092235442.1">
    <property type="nucleotide sequence ID" value="NZ_FNLL01000008.1"/>
</dbReference>